<feature type="compositionally biased region" description="Basic and acidic residues" evidence="1">
    <location>
        <begin position="133"/>
        <end position="164"/>
    </location>
</feature>
<reference evidence="4 5" key="1">
    <citation type="submission" date="2021-07" db="EMBL/GenBank/DDBJ databases">
        <title>The Aristolochia fimbriata genome: insights into angiosperm evolution, floral development and chemical biosynthesis.</title>
        <authorList>
            <person name="Jiao Y."/>
        </authorList>
    </citation>
    <scope>NUCLEOTIDE SEQUENCE [LARGE SCALE GENOMIC DNA]</scope>
    <source>
        <strain evidence="4">IBCAS-2021</strain>
        <tissue evidence="4">Leaf</tissue>
    </source>
</reference>
<evidence type="ECO:0000313" key="4">
    <source>
        <dbReference type="EMBL" id="KAG9453755.1"/>
    </source>
</evidence>
<dbReference type="PANTHER" id="PTHR35046">
    <property type="entry name" value="ZINC KNUCKLE (CCHC-TYPE) FAMILY PROTEIN"/>
    <property type="match status" value="1"/>
</dbReference>
<evidence type="ECO:0000259" key="3">
    <source>
        <dbReference type="Pfam" id="PF17921"/>
    </source>
</evidence>
<evidence type="ECO:0000256" key="1">
    <source>
        <dbReference type="SAM" id="MobiDB-lite"/>
    </source>
</evidence>
<evidence type="ECO:0008006" key="6">
    <source>
        <dbReference type="Google" id="ProtNLM"/>
    </source>
</evidence>
<feature type="domain" description="Retrotransposon gag" evidence="2">
    <location>
        <begin position="15"/>
        <end position="109"/>
    </location>
</feature>
<dbReference type="Pfam" id="PF17921">
    <property type="entry name" value="Integrase_H2C2"/>
    <property type="match status" value="1"/>
</dbReference>
<feature type="region of interest" description="Disordered" evidence="1">
    <location>
        <begin position="133"/>
        <end position="189"/>
    </location>
</feature>
<dbReference type="InterPro" id="IPR012337">
    <property type="entry name" value="RNaseH-like_sf"/>
</dbReference>
<dbReference type="Gene3D" id="3.30.420.10">
    <property type="entry name" value="Ribonuclease H-like superfamily/Ribonuclease H"/>
    <property type="match status" value="1"/>
</dbReference>
<dbReference type="InterPro" id="IPR036397">
    <property type="entry name" value="RNaseH_sf"/>
</dbReference>
<comment type="caution">
    <text evidence="4">The sequence shown here is derived from an EMBL/GenBank/DDBJ whole genome shotgun (WGS) entry which is preliminary data.</text>
</comment>
<keyword evidence="5" id="KW-1185">Reference proteome</keyword>
<dbReference type="Pfam" id="PF03732">
    <property type="entry name" value="Retrotrans_gag"/>
    <property type="match status" value="1"/>
</dbReference>
<dbReference type="PANTHER" id="PTHR35046:SF26">
    <property type="entry name" value="RNA-DIRECTED DNA POLYMERASE"/>
    <property type="match status" value="1"/>
</dbReference>
<dbReference type="FunFam" id="1.10.340.70:FF:000001">
    <property type="entry name" value="Retrovirus-related Pol polyprotein from transposon gypsy-like Protein"/>
    <property type="match status" value="1"/>
</dbReference>
<dbReference type="EMBL" id="JAINDJ010000003">
    <property type="protein sequence ID" value="KAG9453755.1"/>
    <property type="molecule type" value="Genomic_DNA"/>
</dbReference>
<organism evidence="4 5">
    <name type="scientific">Aristolochia fimbriata</name>
    <name type="common">White veined hardy Dutchman's pipe vine</name>
    <dbReference type="NCBI Taxonomy" id="158543"/>
    <lineage>
        <taxon>Eukaryota</taxon>
        <taxon>Viridiplantae</taxon>
        <taxon>Streptophyta</taxon>
        <taxon>Embryophyta</taxon>
        <taxon>Tracheophyta</taxon>
        <taxon>Spermatophyta</taxon>
        <taxon>Magnoliopsida</taxon>
        <taxon>Magnoliidae</taxon>
        <taxon>Piperales</taxon>
        <taxon>Aristolochiaceae</taxon>
        <taxon>Aristolochia</taxon>
    </lineage>
</organism>
<dbReference type="GO" id="GO:0003676">
    <property type="term" value="F:nucleic acid binding"/>
    <property type="evidence" value="ECO:0007669"/>
    <property type="project" value="InterPro"/>
</dbReference>
<gene>
    <name evidence="4" type="ORF">H6P81_006659</name>
</gene>
<proteinExistence type="predicted"/>
<feature type="domain" description="Integrase zinc-binding" evidence="3">
    <location>
        <begin position="403"/>
        <end position="457"/>
    </location>
</feature>
<evidence type="ECO:0000259" key="2">
    <source>
        <dbReference type="Pfam" id="PF03732"/>
    </source>
</evidence>
<dbReference type="Proteomes" id="UP000825729">
    <property type="component" value="Unassembled WGS sequence"/>
</dbReference>
<dbReference type="AlphaFoldDB" id="A0AAV7EXX6"/>
<dbReference type="InterPro" id="IPR005162">
    <property type="entry name" value="Retrotrans_gag_dom"/>
</dbReference>
<feature type="region of interest" description="Disordered" evidence="1">
    <location>
        <begin position="257"/>
        <end position="277"/>
    </location>
</feature>
<accession>A0AAV7EXX6</accession>
<sequence length="529" mass="59045">MSSCVREEARKVSAATLYLSGDALLWWRRHTLEEGTGAPSIQTWKEFKAELRKRFYPANVEHEARKKLRSLKQGGRIREYISQFTSLMLCISDMSDADRLFSFLDGLKPWAEQEVRRRDVKTLTEALSVAEKLPEFDKRPEGQHLSSEDKEGSKGKKTKEDSGGESKVNTQQKGKKWGDRDRKGKGPKRTCFICDGDHLMRDCPKRHALNAILKEGSAGQIASMRRYEVAETQETHSGMTLNTAGCSGTSCVEDATGGAGGQKAPATNSTPRRQGAMAGAAISNNHKHGAGKPEATWETCYLGAMRGSKVDINKTRGRVQTEFIAHGSNQRETDSFLSRPFLNAVSQPDNPLTQRIREAMQHDPDVLKLTKAVSLGETKRFWVENDLLCTKGGRVYVPRHGGLRKDIMKECHDTLWAGHPGQKRTIALVSEKFYWPGLAMDVEVYVRTCLVCQQDKAERRRPGGLLQPLPIAERPWDSVSMDFILGIKESGGLSAIYVVVDRFSKYATFVALSKRCTASEVAKVFFQTL</sequence>
<dbReference type="SUPFAM" id="SSF53098">
    <property type="entry name" value="Ribonuclease H-like"/>
    <property type="match status" value="1"/>
</dbReference>
<evidence type="ECO:0000313" key="5">
    <source>
        <dbReference type="Proteomes" id="UP000825729"/>
    </source>
</evidence>
<protein>
    <recommendedName>
        <fullName evidence="6">Polyprotein</fullName>
    </recommendedName>
</protein>
<dbReference type="InterPro" id="IPR041588">
    <property type="entry name" value="Integrase_H2C2"/>
</dbReference>
<dbReference type="Gene3D" id="1.10.340.70">
    <property type="match status" value="1"/>
</dbReference>
<name>A0AAV7EXX6_ARIFI</name>